<name>A0A5D0CN92_9BACL</name>
<dbReference type="PANTHER" id="PTHR43278">
    <property type="entry name" value="NAD(P)H-DEPENDENT FMN-CONTAINING OXIDOREDUCTASE YWQN-RELATED"/>
    <property type="match status" value="1"/>
</dbReference>
<evidence type="ECO:0000256" key="2">
    <source>
        <dbReference type="ARBA" id="ARBA00022643"/>
    </source>
</evidence>
<organism evidence="4 5">
    <name type="scientific">Paenibacillus faecis</name>
    <dbReference type="NCBI Taxonomy" id="862114"/>
    <lineage>
        <taxon>Bacteria</taxon>
        <taxon>Bacillati</taxon>
        <taxon>Bacillota</taxon>
        <taxon>Bacilli</taxon>
        <taxon>Bacillales</taxon>
        <taxon>Paenibacillaceae</taxon>
        <taxon>Paenibacillus</taxon>
    </lineage>
</organism>
<reference evidence="4 5" key="1">
    <citation type="submission" date="2019-08" db="EMBL/GenBank/DDBJ databases">
        <title>Genome sequencing of Paenibacillus faecis DSM 23593(T).</title>
        <authorList>
            <person name="Kook J.-K."/>
            <person name="Park S.-N."/>
            <person name="Lim Y.K."/>
        </authorList>
    </citation>
    <scope>NUCLEOTIDE SEQUENCE [LARGE SCALE GENOMIC DNA]</scope>
    <source>
        <strain evidence="4 5">DSM 23593</strain>
    </source>
</reference>
<protein>
    <submittedName>
        <fullName evidence="4">Flavodoxin family protein</fullName>
    </submittedName>
</protein>
<accession>A0A5D0CN92</accession>
<dbReference type="PANTHER" id="PTHR43278:SF4">
    <property type="entry name" value="NAD(P)H-DEPENDENT FMN-CONTAINING OXIDOREDUCTASE YWQN-RELATED"/>
    <property type="match status" value="1"/>
</dbReference>
<dbReference type="Gene3D" id="3.40.50.360">
    <property type="match status" value="1"/>
</dbReference>
<dbReference type="OrthoDB" id="9805976at2"/>
<evidence type="ECO:0000256" key="1">
    <source>
        <dbReference type="ARBA" id="ARBA00022630"/>
    </source>
</evidence>
<evidence type="ECO:0000313" key="5">
    <source>
        <dbReference type="Proteomes" id="UP000325218"/>
    </source>
</evidence>
<dbReference type="AlphaFoldDB" id="A0A5D0CN92"/>
<dbReference type="InterPro" id="IPR005025">
    <property type="entry name" value="FMN_Rdtase-like_dom"/>
</dbReference>
<dbReference type="Proteomes" id="UP000325218">
    <property type="component" value="Unassembled WGS sequence"/>
</dbReference>
<dbReference type="RefSeq" id="WP_148455419.1">
    <property type="nucleotide sequence ID" value="NZ_VSDO01000004.1"/>
</dbReference>
<evidence type="ECO:0000259" key="3">
    <source>
        <dbReference type="Pfam" id="PF03358"/>
    </source>
</evidence>
<comment type="caution">
    <text evidence="4">The sequence shown here is derived from an EMBL/GenBank/DDBJ whole genome shotgun (WGS) entry which is preliminary data.</text>
</comment>
<gene>
    <name evidence="4" type="ORF">FRY98_20430</name>
</gene>
<feature type="domain" description="NADPH-dependent FMN reductase-like" evidence="3">
    <location>
        <begin position="1"/>
        <end position="123"/>
    </location>
</feature>
<keyword evidence="1" id="KW-0285">Flavoprotein</keyword>
<evidence type="ECO:0000313" key="4">
    <source>
        <dbReference type="EMBL" id="TYA11509.1"/>
    </source>
</evidence>
<proteinExistence type="predicted"/>
<sequence>MSILVLQGSTRENGNTEQLVRLALEGISYREIALRDKWILPIRDQRHEEGGFDAVDDDYDDVILEVLRHETLVFATPVYWYGVSGVMKNFIDRWSQSLRDPRFDFKQVMSQKKAYVIVTGGDNPRIKALPLIQQLKYTFDFVGMPLEGYLIGKASKPAEILKDTRAVREAGWLNASLQSQVIPS</sequence>
<dbReference type="EMBL" id="VSDO01000004">
    <property type="protein sequence ID" value="TYA11509.1"/>
    <property type="molecule type" value="Genomic_DNA"/>
</dbReference>
<dbReference type="SUPFAM" id="SSF52218">
    <property type="entry name" value="Flavoproteins"/>
    <property type="match status" value="1"/>
</dbReference>
<keyword evidence="5" id="KW-1185">Reference proteome</keyword>
<keyword evidence="2" id="KW-0288">FMN</keyword>
<dbReference type="Pfam" id="PF03358">
    <property type="entry name" value="FMN_red"/>
    <property type="match status" value="1"/>
</dbReference>
<dbReference type="InterPro" id="IPR029039">
    <property type="entry name" value="Flavoprotein-like_sf"/>
</dbReference>
<dbReference type="InterPro" id="IPR051796">
    <property type="entry name" value="ISF_SsuE-like"/>
</dbReference>
<dbReference type="GO" id="GO:0016491">
    <property type="term" value="F:oxidoreductase activity"/>
    <property type="evidence" value="ECO:0007669"/>
    <property type="project" value="InterPro"/>
</dbReference>